<dbReference type="Pfam" id="PF25573">
    <property type="entry name" value="TPR_PSMD3_N"/>
    <property type="match status" value="1"/>
</dbReference>
<dbReference type="Gene3D" id="1.25.40.10">
    <property type="entry name" value="Tetratricopeptide repeat domain"/>
    <property type="match status" value="1"/>
</dbReference>
<dbReference type="InterPro" id="IPR057985">
    <property type="entry name" value="TPR_PSMD3_N"/>
</dbReference>
<gene>
    <name evidence="6" type="ORF">BT96DRAFT_962977</name>
</gene>
<dbReference type="PANTHER" id="PTHR10758:SF2">
    <property type="entry name" value="26S PROTEASOME NON-ATPASE REGULATORY SUBUNIT 3"/>
    <property type="match status" value="1"/>
</dbReference>
<evidence type="ECO:0000313" key="7">
    <source>
        <dbReference type="Proteomes" id="UP000799118"/>
    </source>
</evidence>
<feature type="region of interest" description="Disordered" evidence="4">
    <location>
        <begin position="471"/>
        <end position="502"/>
    </location>
</feature>
<dbReference type="EMBL" id="ML769393">
    <property type="protein sequence ID" value="KAE9407938.1"/>
    <property type="molecule type" value="Genomic_DNA"/>
</dbReference>
<accession>A0A6A4IF82</accession>
<dbReference type="InterPro" id="IPR000717">
    <property type="entry name" value="PCI_dom"/>
</dbReference>
<dbReference type="AlphaFoldDB" id="A0A6A4IF82"/>
<dbReference type="InterPro" id="IPR011990">
    <property type="entry name" value="TPR-like_helical_dom_sf"/>
</dbReference>
<dbReference type="GO" id="GO:0030234">
    <property type="term" value="F:enzyme regulator activity"/>
    <property type="evidence" value="ECO:0007669"/>
    <property type="project" value="InterPro"/>
</dbReference>
<feature type="compositionally biased region" description="Acidic residues" evidence="4">
    <location>
        <begin position="489"/>
        <end position="502"/>
    </location>
</feature>
<dbReference type="Proteomes" id="UP000799118">
    <property type="component" value="Unassembled WGS sequence"/>
</dbReference>
<feature type="compositionally biased region" description="Low complexity" evidence="4">
    <location>
        <begin position="119"/>
        <end position="128"/>
    </location>
</feature>
<dbReference type="GO" id="GO:0042176">
    <property type="term" value="P:regulation of protein catabolic process"/>
    <property type="evidence" value="ECO:0007669"/>
    <property type="project" value="InterPro"/>
</dbReference>
<dbReference type="SMART" id="SM00753">
    <property type="entry name" value="PAM"/>
    <property type="match status" value="1"/>
</dbReference>
<feature type="region of interest" description="Disordered" evidence="4">
    <location>
        <begin position="110"/>
        <end position="133"/>
    </location>
</feature>
<dbReference type="PROSITE" id="PS50250">
    <property type="entry name" value="PCI"/>
    <property type="match status" value="1"/>
</dbReference>
<keyword evidence="3" id="KW-0175">Coiled coil</keyword>
<reference evidence="6" key="1">
    <citation type="journal article" date="2019" name="Environ. Microbiol.">
        <title>Fungal ecological strategies reflected in gene transcription - a case study of two litter decomposers.</title>
        <authorList>
            <person name="Barbi F."/>
            <person name="Kohler A."/>
            <person name="Barry K."/>
            <person name="Baskaran P."/>
            <person name="Daum C."/>
            <person name="Fauchery L."/>
            <person name="Ihrmark K."/>
            <person name="Kuo A."/>
            <person name="LaButti K."/>
            <person name="Lipzen A."/>
            <person name="Morin E."/>
            <person name="Grigoriev I.V."/>
            <person name="Henrissat B."/>
            <person name="Lindahl B."/>
            <person name="Martin F."/>
        </authorList>
    </citation>
    <scope>NUCLEOTIDE SEQUENCE</scope>
    <source>
        <strain evidence="6">JB14</strain>
    </source>
</reference>
<dbReference type="GO" id="GO:0008541">
    <property type="term" value="C:proteasome regulatory particle, lid subcomplex"/>
    <property type="evidence" value="ECO:0007669"/>
    <property type="project" value="TreeGrafter"/>
</dbReference>
<evidence type="ECO:0000256" key="2">
    <source>
        <dbReference type="ARBA" id="ARBA00022942"/>
    </source>
</evidence>
<dbReference type="InterPro" id="IPR050756">
    <property type="entry name" value="CSN3"/>
</dbReference>
<sequence>MPDVEMKAAEKEEKKEDKKDKEKETKEEEEVKKEPLTPLAEIKGNFVLIDRAVSTLEPRFTHRVLRTLTTLVKRLDETILRDAIEEGFPKDSTTKTTLLSWLPPAPAPTSKDVEMEMDSSSTPAAATAKPPPVTVEPVPEIDIYLRLLIIHQLLKSGSPATKARELSVETVKKMQALNRRSLDSIAAKVWFALERSFELGGDLAEARPMFLAAQRTAALRHDDDTQASLINRLLRSYLAYSLYDQADKLVSKTTFPVSAGNPQYARYHYYLGRIKAVQLNYSDAHTNLQQAIRRAPPAVVAPGFYQAVHKLSVVVELLMGDIPDRSIFRHPVLEKPLKGYFEIVKAVRTGSLSQFQQTVLKHATLFQADKTHTLITRLRQNVIKTGIRRLSLSYSLISLKDILQYIVGKAIRDGVIDGRLVHEKGWMACGGGMGAEVAETFSRRIGYCLELHNQSVKAMRYPLNAHRKELADAEGAREREKELAKEIQEGDLDEDDIGGGEF</sequence>
<keyword evidence="2" id="KW-0647">Proteasome</keyword>
<feature type="compositionally biased region" description="Basic and acidic residues" evidence="4">
    <location>
        <begin position="471"/>
        <end position="488"/>
    </location>
</feature>
<evidence type="ECO:0000256" key="3">
    <source>
        <dbReference type="SAM" id="Coils"/>
    </source>
</evidence>
<comment type="similarity">
    <text evidence="1">Belongs to the proteasome subunit S3 family.</text>
</comment>
<evidence type="ECO:0000256" key="4">
    <source>
        <dbReference type="SAM" id="MobiDB-lite"/>
    </source>
</evidence>
<dbReference type="PANTHER" id="PTHR10758">
    <property type="entry name" value="26S PROTEASOME NON-ATPASE REGULATORY SUBUNIT 3/COP9 SIGNALOSOME COMPLEX SUBUNIT 3"/>
    <property type="match status" value="1"/>
</dbReference>
<dbReference type="InterPro" id="IPR013586">
    <property type="entry name" value="PSMD3_C"/>
</dbReference>
<feature type="region of interest" description="Disordered" evidence="4">
    <location>
        <begin position="1"/>
        <end position="34"/>
    </location>
</feature>
<dbReference type="GO" id="GO:0006511">
    <property type="term" value="P:ubiquitin-dependent protein catabolic process"/>
    <property type="evidence" value="ECO:0007669"/>
    <property type="project" value="TreeGrafter"/>
</dbReference>
<feature type="coiled-coil region" evidence="3">
    <location>
        <begin position="1"/>
        <end position="34"/>
    </location>
</feature>
<feature type="domain" description="PCI" evidence="5">
    <location>
        <begin position="265"/>
        <end position="489"/>
    </location>
</feature>
<dbReference type="OrthoDB" id="1713558at2759"/>
<evidence type="ECO:0000256" key="1">
    <source>
        <dbReference type="ARBA" id="ARBA00007912"/>
    </source>
</evidence>
<evidence type="ECO:0000313" key="6">
    <source>
        <dbReference type="EMBL" id="KAE9407938.1"/>
    </source>
</evidence>
<name>A0A6A4IF82_9AGAR</name>
<evidence type="ECO:0000259" key="5">
    <source>
        <dbReference type="PROSITE" id="PS50250"/>
    </source>
</evidence>
<proteinExistence type="inferred from homology"/>
<keyword evidence="7" id="KW-1185">Reference proteome</keyword>
<dbReference type="Pfam" id="PF08375">
    <property type="entry name" value="Rpn3_C"/>
    <property type="match status" value="1"/>
</dbReference>
<protein>
    <recommendedName>
        <fullName evidence="5">PCI domain-containing protein</fullName>
    </recommendedName>
</protein>
<dbReference type="Pfam" id="PF01399">
    <property type="entry name" value="PCI"/>
    <property type="match status" value="1"/>
</dbReference>
<organism evidence="6 7">
    <name type="scientific">Gymnopus androsaceus JB14</name>
    <dbReference type="NCBI Taxonomy" id="1447944"/>
    <lineage>
        <taxon>Eukaryota</taxon>
        <taxon>Fungi</taxon>
        <taxon>Dikarya</taxon>
        <taxon>Basidiomycota</taxon>
        <taxon>Agaricomycotina</taxon>
        <taxon>Agaricomycetes</taxon>
        <taxon>Agaricomycetidae</taxon>
        <taxon>Agaricales</taxon>
        <taxon>Marasmiineae</taxon>
        <taxon>Omphalotaceae</taxon>
        <taxon>Gymnopus</taxon>
    </lineage>
</organism>